<dbReference type="KEGG" id="bnn:FOA43_003780"/>
<accession>A0A875S403</accession>
<dbReference type="InterPro" id="IPR055420">
    <property type="entry name" value="IgD3_Trs65"/>
</dbReference>
<feature type="domain" description="Trafficking protein particle complex II-specific subunit 65 IgD3" evidence="1">
    <location>
        <begin position="314"/>
        <end position="462"/>
    </location>
</feature>
<dbReference type="OrthoDB" id="5345392at2759"/>
<dbReference type="EMBL" id="CP064815">
    <property type="protein sequence ID" value="QPG76391.1"/>
    <property type="molecule type" value="Genomic_DNA"/>
</dbReference>
<sequence length="464" mass="52187">MLLVEEEGKSTYEQLLQSKPKSIGYFDERVNVYIVTSSTMNSKMCLELTYTRSRQKTYSLETPSIKSKDISIWKFEVVIIPGRCNSELKIRAFYDEPVNKIPDDILEEFARSDIIKLNGIELVGKKAVAKQSLERKLVSEECSLTISPIFQMLFKSIRAEKMLTSLELFACKKLKELKTGIVINKISVEIANCEVIEYSQIDYPVKLGPNTVLTLAYRLLSNDSKNVKPIVALIDSTIDGFKKITTKWTTNVDFQSSSTSPSAAAFRIASSPTLLSSPNLSKSRSASSTLFSQSRRAAFKFKSNSSVNLQVVPPMLNKRGLLVSVSGQTKVKLGEAFKWNIQLINRSTEKMDLVLYVQSSIKKQYEKSVPPIPIQNAHSSKQDPIPLFTNSQLVKSFYYKFNKVGLVSLNNNLRMNLEPGNLFETELELIAIEKGLFNLHDVKILDANTGDTFECPRLLDVLVV</sequence>
<dbReference type="RefSeq" id="XP_038779956.1">
    <property type="nucleotide sequence ID" value="XM_038924028.1"/>
</dbReference>
<name>A0A875S403_EENNA</name>
<reference evidence="2" key="1">
    <citation type="submission" date="2020-10" db="EMBL/GenBank/DDBJ databases">
        <authorList>
            <person name="Roach M.J.R."/>
        </authorList>
    </citation>
    <scope>NUCLEOTIDE SEQUENCE</scope>
    <source>
        <strain evidence="2">CBS 1945</strain>
    </source>
</reference>
<protein>
    <recommendedName>
        <fullName evidence="1">Trafficking protein particle complex II-specific subunit 65 IgD3 domain-containing protein</fullName>
    </recommendedName>
</protein>
<evidence type="ECO:0000259" key="1">
    <source>
        <dbReference type="Pfam" id="PF12735"/>
    </source>
</evidence>
<dbReference type="PANTHER" id="PTHR28159:SF1">
    <property type="entry name" value="TRAFFICKING PROTEIN PARTICLE COMPLEX II-SPECIFIC SUBUNIT 65"/>
    <property type="match status" value="1"/>
</dbReference>
<dbReference type="GO" id="GO:0005802">
    <property type="term" value="C:trans-Golgi network"/>
    <property type="evidence" value="ECO:0007669"/>
    <property type="project" value="TreeGrafter"/>
</dbReference>
<keyword evidence="3" id="KW-1185">Reference proteome</keyword>
<dbReference type="Pfam" id="PF12735">
    <property type="entry name" value="IgD3_Trs65"/>
    <property type="match status" value="1"/>
</dbReference>
<evidence type="ECO:0000313" key="3">
    <source>
        <dbReference type="Proteomes" id="UP000662931"/>
    </source>
</evidence>
<gene>
    <name evidence="2" type="ORF">FOA43_003780</name>
</gene>
<dbReference type="Proteomes" id="UP000662931">
    <property type="component" value="Chromosome 4"/>
</dbReference>
<dbReference type="PANTHER" id="PTHR28159">
    <property type="entry name" value="TRAFFICKING PROTEIN PARTICLE COMPLEX II-SPECIFIC SUBUNIT 65"/>
    <property type="match status" value="1"/>
</dbReference>
<dbReference type="InterPro" id="IPR024662">
    <property type="entry name" value="Trs65"/>
</dbReference>
<dbReference type="GO" id="GO:0006891">
    <property type="term" value="P:intra-Golgi vesicle-mediated transport"/>
    <property type="evidence" value="ECO:0007669"/>
    <property type="project" value="InterPro"/>
</dbReference>
<dbReference type="AlphaFoldDB" id="A0A875S403"/>
<dbReference type="GO" id="GO:1990071">
    <property type="term" value="C:TRAPPII protein complex"/>
    <property type="evidence" value="ECO:0007669"/>
    <property type="project" value="InterPro"/>
</dbReference>
<evidence type="ECO:0000313" key="2">
    <source>
        <dbReference type="EMBL" id="QPG76391.1"/>
    </source>
</evidence>
<proteinExistence type="predicted"/>
<dbReference type="GeneID" id="62197180"/>
<organism evidence="2 3">
    <name type="scientific">Eeniella nana</name>
    <name type="common">Yeast</name>
    <name type="synonym">Brettanomyces nanus</name>
    <dbReference type="NCBI Taxonomy" id="13502"/>
    <lineage>
        <taxon>Eukaryota</taxon>
        <taxon>Fungi</taxon>
        <taxon>Dikarya</taxon>
        <taxon>Ascomycota</taxon>
        <taxon>Saccharomycotina</taxon>
        <taxon>Pichiomycetes</taxon>
        <taxon>Pichiales</taxon>
        <taxon>Pichiaceae</taxon>
        <taxon>Brettanomyces</taxon>
    </lineage>
</organism>